<reference evidence="5" key="1">
    <citation type="submission" date="2022-10" db="EMBL/GenBank/DDBJ databases">
        <title>WGS of marine actinomycetes from Thailand.</title>
        <authorList>
            <person name="Thawai C."/>
        </authorList>
    </citation>
    <scope>NUCLEOTIDE SEQUENCE</scope>
    <source>
        <strain evidence="5">SW21</strain>
    </source>
</reference>
<dbReference type="AlphaFoldDB" id="A0A9X3D3C6"/>
<proteinExistence type="predicted"/>
<dbReference type="PANTHER" id="PTHR43464">
    <property type="entry name" value="METHYLTRANSFERASE"/>
    <property type="match status" value="1"/>
</dbReference>
<protein>
    <submittedName>
        <fullName evidence="5">Class I SAM-dependent methyltransferase</fullName>
    </submittedName>
</protein>
<evidence type="ECO:0000256" key="2">
    <source>
        <dbReference type="ARBA" id="ARBA00022679"/>
    </source>
</evidence>
<evidence type="ECO:0000256" key="3">
    <source>
        <dbReference type="ARBA" id="ARBA00022691"/>
    </source>
</evidence>
<dbReference type="PANTHER" id="PTHR43464:SF19">
    <property type="entry name" value="UBIQUINONE BIOSYNTHESIS O-METHYLTRANSFERASE, MITOCHONDRIAL"/>
    <property type="match status" value="1"/>
</dbReference>
<dbReference type="InterPro" id="IPR029063">
    <property type="entry name" value="SAM-dependent_MTases_sf"/>
</dbReference>
<evidence type="ECO:0000313" key="5">
    <source>
        <dbReference type="EMBL" id="MCX2964253.1"/>
    </source>
</evidence>
<keyword evidence="1 5" id="KW-0489">Methyltransferase</keyword>
<evidence type="ECO:0000313" key="6">
    <source>
        <dbReference type="Proteomes" id="UP001143347"/>
    </source>
</evidence>
<gene>
    <name evidence="5" type="ORF">OSB52_09145</name>
</gene>
<comment type="caution">
    <text evidence="5">The sequence shown here is derived from an EMBL/GenBank/DDBJ whole genome shotgun (WGS) entry which is preliminary data.</text>
</comment>
<dbReference type="Pfam" id="PF13649">
    <property type="entry name" value="Methyltransf_25"/>
    <property type="match status" value="1"/>
</dbReference>
<dbReference type="GO" id="GO:0008168">
    <property type="term" value="F:methyltransferase activity"/>
    <property type="evidence" value="ECO:0007669"/>
    <property type="project" value="UniProtKB-KW"/>
</dbReference>
<sequence>MATRWDDTNAPKGDEYDQRWQHLSASGQNVHGEADLVEALLAEHGGQRVLDAGCGTGRVAIELRRRGFAVVGVDADDTMLATARRNGPDVAWVLADLVDLDAHVDSEFDVALLAGNVMIFVDPGTESTVLAQLAERLAPGALLVAGFSLRDDRLSLYDYDRLAAHNGFELHARWSTWERDPFGADSDEVNADVDYAVSVHRRR</sequence>
<evidence type="ECO:0000259" key="4">
    <source>
        <dbReference type="Pfam" id="PF13649"/>
    </source>
</evidence>
<dbReference type="Proteomes" id="UP001143347">
    <property type="component" value="Unassembled WGS sequence"/>
</dbReference>
<evidence type="ECO:0000256" key="1">
    <source>
        <dbReference type="ARBA" id="ARBA00022603"/>
    </source>
</evidence>
<dbReference type="EMBL" id="JAPKFM010000007">
    <property type="protein sequence ID" value="MCX2964253.1"/>
    <property type="molecule type" value="Genomic_DNA"/>
</dbReference>
<dbReference type="SUPFAM" id="SSF53335">
    <property type="entry name" value="S-adenosyl-L-methionine-dependent methyltransferases"/>
    <property type="match status" value="1"/>
</dbReference>
<accession>A0A9X3D3C6</accession>
<keyword evidence="2" id="KW-0808">Transferase</keyword>
<name>A0A9X3D3C6_9ACTN</name>
<feature type="domain" description="Methyltransferase" evidence="4">
    <location>
        <begin position="49"/>
        <end position="140"/>
    </location>
</feature>
<dbReference type="RefSeq" id="WP_266061398.1">
    <property type="nucleotide sequence ID" value="NZ_JAPKFM010000007.1"/>
</dbReference>
<keyword evidence="3" id="KW-0949">S-adenosyl-L-methionine</keyword>
<dbReference type="CDD" id="cd02440">
    <property type="entry name" value="AdoMet_MTases"/>
    <property type="match status" value="1"/>
</dbReference>
<dbReference type="InterPro" id="IPR041698">
    <property type="entry name" value="Methyltransf_25"/>
</dbReference>
<dbReference type="Gene3D" id="3.40.50.150">
    <property type="entry name" value="Vaccinia Virus protein VP39"/>
    <property type="match status" value="1"/>
</dbReference>
<keyword evidence="6" id="KW-1185">Reference proteome</keyword>
<dbReference type="GO" id="GO:0032259">
    <property type="term" value="P:methylation"/>
    <property type="evidence" value="ECO:0007669"/>
    <property type="project" value="UniProtKB-KW"/>
</dbReference>
<organism evidence="5 6">
    <name type="scientific">Gordonia aquimaris</name>
    <dbReference type="NCBI Taxonomy" id="2984863"/>
    <lineage>
        <taxon>Bacteria</taxon>
        <taxon>Bacillati</taxon>
        <taxon>Actinomycetota</taxon>
        <taxon>Actinomycetes</taxon>
        <taxon>Mycobacteriales</taxon>
        <taxon>Gordoniaceae</taxon>
        <taxon>Gordonia</taxon>
    </lineage>
</organism>